<reference evidence="1 2" key="1">
    <citation type="submission" date="2019-06" db="EMBL/GenBank/DDBJ databases">
        <title>Draft genomes of female and male turbot (Scophthalmus maximus).</title>
        <authorList>
            <person name="Xu H."/>
            <person name="Xu X.-W."/>
            <person name="Shao C."/>
            <person name="Chen S."/>
        </authorList>
    </citation>
    <scope>NUCLEOTIDE SEQUENCE [LARGE SCALE GENOMIC DNA]</scope>
    <source>
        <strain evidence="1">Ysfricsl-2016a</strain>
        <tissue evidence="1">Blood</tissue>
    </source>
</reference>
<proteinExistence type="predicted"/>
<dbReference type="AlphaFoldDB" id="A0A6A4RTE0"/>
<name>A0A6A4RTE0_SCOMX</name>
<evidence type="ECO:0000313" key="2">
    <source>
        <dbReference type="Proteomes" id="UP000438429"/>
    </source>
</evidence>
<organism evidence="1 2">
    <name type="scientific">Scophthalmus maximus</name>
    <name type="common">Turbot</name>
    <name type="synonym">Psetta maxima</name>
    <dbReference type="NCBI Taxonomy" id="52904"/>
    <lineage>
        <taxon>Eukaryota</taxon>
        <taxon>Metazoa</taxon>
        <taxon>Chordata</taxon>
        <taxon>Craniata</taxon>
        <taxon>Vertebrata</taxon>
        <taxon>Euteleostomi</taxon>
        <taxon>Actinopterygii</taxon>
        <taxon>Neopterygii</taxon>
        <taxon>Teleostei</taxon>
        <taxon>Neoteleostei</taxon>
        <taxon>Acanthomorphata</taxon>
        <taxon>Carangaria</taxon>
        <taxon>Pleuronectiformes</taxon>
        <taxon>Pleuronectoidei</taxon>
        <taxon>Scophthalmidae</taxon>
        <taxon>Scophthalmus</taxon>
    </lineage>
</organism>
<accession>A0A6A4RTE0</accession>
<comment type="caution">
    <text evidence="1">The sequence shown here is derived from an EMBL/GenBank/DDBJ whole genome shotgun (WGS) entry which is preliminary data.</text>
</comment>
<gene>
    <name evidence="1" type="ORF">F2P81_025933</name>
</gene>
<sequence>MEPIVEKMTLVEDARFDSPKSMFLGRVMEVGDIDYEIQRHNAPGFIGCISGVRYNVYAPLKALFRPNETDPPVTTQGYVSESNCGAFPPVLGYVPWEVDPWFTSIEYFYIHDDLGLFWITDFCTTPIFNMSSISLIPGGNTTPYYESGRTASSAVLHMNKIIRAAGPHDEQESRLERQD</sequence>
<dbReference type="EMBL" id="VEVO01001653">
    <property type="protein sequence ID" value="KAF0021814.1"/>
    <property type="molecule type" value="Genomic_DNA"/>
</dbReference>
<protein>
    <submittedName>
        <fullName evidence="1">Uncharacterized protein</fullName>
    </submittedName>
</protein>
<dbReference type="Proteomes" id="UP000438429">
    <property type="component" value="Unassembled WGS sequence"/>
</dbReference>
<evidence type="ECO:0000313" key="1">
    <source>
        <dbReference type="EMBL" id="KAF0021814.1"/>
    </source>
</evidence>